<accession>A0AAD9CSL2</accession>
<feature type="compositionally biased region" description="Low complexity" evidence="2">
    <location>
        <begin position="159"/>
        <end position="168"/>
    </location>
</feature>
<feature type="compositionally biased region" description="Low complexity" evidence="2">
    <location>
        <begin position="109"/>
        <end position="124"/>
    </location>
</feature>
<evidence type="ECO:0000256" key="1">
    <source>
        <dbReference type="ARBA" id="ARBA00023242"/>
    </source>
</evidence>
<dbReference type="InterPro" id="IPR036864">
    <property type="entry name" value="Zn2-C6_fun-type_DNA-bd_sf"/>
</dbReference>
<evidence type="ECO:0000256" key="2">
    <source>
        <dbReference type="SAM" id="MobiDB-lite"/>
    </source>
</evidence>
<evidence type="ECO:0000313" key="5">
    <source>
        <dbReference type="Proteomes" id="UP001182556"/>
    </source>
</evidence>
<dbReference type="Gene3D" id="4.10.240.10">
    <property type="entry name" value="Zn(2)-C6 fungal-type DNA-binding domain"/>
    <property type="match status" value="1"/>
</dbReference>
<dbReference type="Proteomes" id="UP001182556">
    <property type="component" value="Unassembled WGS sequence"/>
</dbReference>
<protein>
    <recommendedName>
        <fullName evidence="3">Xylanolytic transcriptional activator regulatory domain-containing protein</fullName>
    </recommendedName>
</protein>
<sequence length="827" mass="90125">MSPRDPPTQSTSTCDRCRVLKVKCHPADEVDGDESGGSRRDEARGGATTSQAYSLDRHKGKGRGICKRCLKAGHSCTFDYEFKRSGRPPGTSAKRRRSNDETTLNRHQPSTSTSPRPSSSSRPSIHSAPLDLAPPPPPPPRPHAHHHRSSHSHSHSHSRSNPSVSPASFLDLSNPTPPFHASSSNSFPSPHDHIPAQHPPGSHGPPPRRDSHLSTHTVQPDVHHDAITPQDSPWEPLRNSIFGSARTALEGAGDPGQPWLSGLFNRRLSFDFSLPDETGHGTHHPQHGQQHHHLTQNHVHPGRSDVAIDGDAQAQSSGNGIANSTSDPSILGQASGNYSQNAAMTGGNNGGLNILASASSSSAGLTVPLAAPQAPSQTGAGMMGVNMGGMGGDRFVSPIPLPKSSDYFSELGGPMPQVEAIGTWSEFCFFVSLYMRHQHALVPLVHKPTFAMDVLHRRDQRDEAFRGLLFSIVTYTICQCPINIMSKDFSRDRLLVLLEQCQRASRIIQIRHLSRPNLIVAASTELDILSSQATNKPELTAALFADAHRMQYTLRLNAAQPPEGLSPIDVEMGRRIFWHLYSTDRTHVMNGGTMLIHHQEGLPPLPLEIDDEQLSNSTSHPLPASAAHPTYISGFVTLVKIFVILGECQHRHRTLNNDPELSQELPTLNRWLDNAVERLRKITDKLPVEFRAKEPRTEFGPTAATNGSGLAAGMEDDSDATAGIQQANICITALCVEFALLDLRLALRPGEDLRPEREKIAKSAYATLSSIPLEYLASNGEAMRGKVLRTILALFNASTSPEEIGNGVWDWWSMYSQVQFIQVIPAA</sequence>
<dbReference type="InterPro" id="IPR050987">
    <property type="entry name" value="AtrR-like"/>
</dbReference>
<dbReference type="PANTHER" id="PTHR46910">
    <property type="entry name" value="TRANSCRIPTION FACTOR PDR1"/>
    <property type="match status" value="1"/>
</dbReference>
<dbReference type="InterPro" id="IPR007219">
    <property type="entry name" value="XnlR_reg_dom"/>
</dbReference>
<feature type="region of interest" description="Disordered" evidence="2">
    <location>
        <begin position="25"/>
        <end position="62"/>
    </location>
</feature>
<feature type="compositionally biased region" description="Pro residues" evidence="2">
    <location>
        <begin position="132"/>
        <end position="141"/>
    </location>
</feature>
<name>A0AAD9CSL2_PAPLA</name>
<proteinExistence type="predicted"/>
<feature type="domain" description="Xylanolytic transcriptional activator regulatory" evidence="3">
    <location>
        <begin position="432"/>
        <end position="647"/>
    </location>
</feature>
<reference evidence="4" key="1">
    <citation type="submission" date="2023-02" db="EMBL/GenBank/DDBJ databases">
        <title>Identification and recombinant expression of a fungal hydrolase from Papiliotrema laurentii that hydrolyzes apple cutin and clears colloidal polyester polyurethane.</title>
        <authorList>
            <consortium name="DOE Joint Genome Institute"/>
            <person name="Roman V.A."/>
            <person name="Bojanowski C."/>
            <person name="Crable B.R."/>
            <person name="Wagner D.N."/>
            <person name="Hung C.S."/>
            <person name="Nadeau L.J."/>
            <person name="Schratz L."/>
            <person name="Haridas S."/>
            <person name="Pangilinan J."/>
            <person name="Lipzen A."/>
            <person name="Na H."/>
            <person name="Yan M."/>
            <person name="Ng V."/>
            <person name="Grigoriev I.V."/>
            <person name="Spatafora J.W."/>
            <person name="Barlow D."/>
            <person name="Biffinger J."/>
            <person name="Kelley-Loughnane N."/>
            <person name="Varaljay V.A."/>
            <person name="Crookes-Goodson W.J."/>
        </authorList>
    </citation>
    <scope>NUCLEOTIDE SEQUENCE</scope>
    <source>
        <strain evidence="4">5307AH</strain>
    </source>
</reference>
<dbReference type="GO" id="GO:0000981">
    <property type="term" value="F:DNA-binding transcription factor activity, RNA polymerase II-specific"/>
    <property type="evidence" value="ECO:0007669"/>
    <property type="project" value="InterPro"/>
</dbReference>
<dbReference type="EMBL" id="JAODAN010000011">
    <property type="protein sequence ID" value="KAK1921136.1"/>
    <property type="molecule type" value="Genomic_DNA"/>
</dbReference>
<evidence type="ECO:0000259" key="3">
    <source>
        <dbReference type="Pfam" id="PF04082"/>
    </source>
</evidence>
<feature type="region of interest" description="Disordered" evidence="2">
    <location>
        <begin position="274"/>
        <end position="328"/>
    </location>
</feature>
<keyword evidence="5" id="KW-1185">Reference proteome</keyword>
<keyword evidence="1" id="KW-0539">Nucleus</keyword>
<feature type="compositionally biased region" description="Basic residues" evidence="2">
    <location>
        <begin position="281"/>
        <end position="295"/>
    </location>
</feature>
<dbReference type="Pfam" id="PF04082">
    <property type="entry name" value="Fungal_trans"/>
    <property type="match status" value="1"/>
</dbReference>
<feature type="compositionally biased region" description="Polar residues" evidence="2">
    <location>
        <begin position="313"/>
        <end position="328"/>
    </location>
</feature>
<gene>
    <name evidence="4" type="ORF">DB88DRAFT_499777</name>
</gene>
<dbReference type="GO" id="GO:0006351">
    <property type="term" value="P:DNA-templated transcription"/>
    <property type="evidence" value="ECO:0007669"/>
    <property type="project" value="InterPro"/>
</dbReference>
<dbReference type="AlphaFoldDB" id="A0AAD9CSL2"/>
<organism evidence="4 5">
    <name type="scientific">Papiliotrema laurentii</name>
    <name type="common">Cryptococcus laurentii</name>
    <dbReference type="NCBI Taxonomy" id="5418"/>
    <lineage>
        <taxon>Eukaryota</taxon>
        <taxon>Fungi</taxon>
        <taxon>Dikarya</taxon>
        <taxon>Basidiomycota</taxon>
        <taxon>Agaricomycotina</taxon>
        <taxon>Tremellomycetes</taxon>
        <taxon>Tremellales</taxon>
        <taxon>Rhynchogastremaceae</taxon>
        <taxon>Papiliotrema</taxon>
    </lineage>
</organism>
<dbReference type="GO" id="GO:0008270">
    <property type="term" value="F:zinc ion binding"/>
    <property type="evidence" value="ECO:0007669"/>
    <property type="project" value="InterPro"/>
</dbReference>
<evidence type="ECO:0000313" key="4">
    <source>
        <dbReference type="EMBL" id="KAK1921136.1"/>
    </source>
</evidence>
<feature type="compositionally biased region" description="Basic residues" evidence="2">
    <location>
        <begin position="142"/>
        <end position="158"/>
    </location>
</feature>
<dbReference type="SUPFAM" id="SSF57701">
    <property type="entry name" value="Zn2/Cys6 DNA-binding domain"/>
    <property type="match status" value="1"/>
</dbReference>
<dbReference type="CDD" id="cd12148">
    <property type="entry name" value="fungal_TF_MHR"/>
    <property type="match status" value="1"/>
</dbReference>
<feature type="region of interest" description="Disordered" evidence="2">
    <location>
        <begin position="80"/>
        <end position="218"/>
    </location>
</feature>
<dbReference type="GO" id="GO:0003677">
    <property type="term" value="F:DNA binding"/>
    <property type="evidence" value="ECO:0007669"/>
    <property type="project" value="InterPro"/>
</dbReference>
<dbReference type="PANTHER" id="PTHR46910:SF40">
    <property type="entry name" value="ZN(II)2CYS6 TRANSCRIPTION FACTOR (EUROFUNG)"/>
    <property type="match status" value="1"/>
</dbReference>
<comment type="caution">
    <text evidence="4">The sequence shown here is derived from an EMBL/GenBank/DDBJ whole genome shotgun (WGS) entry which is preliminary data.</text>
</comment>